<evidence type="ECO:0000313" key="2">
    <source>
        <dbReference type="Proteomes" id="UP000294200"/>
    </source>
</evidence>
<protein>
    <recommendedName>
        <fullName evidence="3">LysM domain-containing protein</fullName>
    </recommendedName>
</protein>
<comment type="caution">
    <text evidence="1">The sequence shown here is derived from an EMBL/GenBank/DDBJ whole genome shotgun (WGS) entry which is preliminary data.</text>
</comment>
<sequence length="317" mass="33438">MATNLSLGDVLFADLEIPEHITFGGEQRLTVHELVGGTRIIDAMGRSDMPLDWSGWFMGQNALARAQYLEAQRIAGTSVPLVWSELFYDVVIQRFEADFQREWMIPYRITCVVVANHAQPQTSLAGPSINDLMASDLSSANLLASQIGNSTLTGLMGTVNSAISTVSSFASATASTINSVLQPINAVQQQVATLIGQAANTMANVTTLGGILPNNPISTSVANIAAQVTAYQQSPLLYNLQSVMGRMSINLGNVTGATQQITTAGGNLMDLAAKVYGKAEAWTGIAKANGLRDPVVQGVQTLNIPVTPDNSGGVLTS</sequence>
<organism evidence="1 2">
    <name type="scientific">Paraburkholderia steynii</name>
    <dbReference type="NCBI Taxonomy" id="1245441"/>
    <lineage>
        <taxon>Bacteria</taxon>
        <taxon>Pseudomonadati</taxon>
        <taxon>Pseudomonadota</taxon>
        <taxon>Betaproteobacteria</taxon>
        <taxon>Burkholderiales</taxon>
        <taxon>Burkholderiaceae</taxon>
        <taxon>Paraburkholderia</taxon>
    </lineage>
</organism>
<keyword evidence="2" id="KW-1185">Reference proteome</keyword>
<dbReference type="Proteomes" id="UP000294200">
    <property type="component" value="Unassembled WGS sequence"/>
</dbReference>
<accession>A0A4R0XKG1</accession>
<reference evidence="1 2" key="1">
    <citation type="submission" date="2017-02" db="EMBL/GenBank/DDBJ databases">
        <title>Paraburkholderia sophoroidis sp. nov. and Paraburkholderia steynii sp. nov. rhizobial symbionts of the fynbos legume Hypocalyptus sophoroides.</title>
        <authorList>
            <person name="Steenkamp E.T."/>
            <person name="Beukes C.W."/>
            <person name="Van Zyl E."/>
            <person name="Avontuur J."/>
            <person name="Chan W.Y."/>
            <person name="Hassen A."/>
            <person name="Palmer M."/>
            <person name="Mthombeni L."/>
            <person name="Phalane F."/>
            <person name="Sereme K."/>
            <person name="Venter S.N."/>
        </authorList>
    </citation>
    <scope>NUCLEOTIDE SEQUENCE [LARGE SCALE GENOMIC DNA]</scope>
    <source>
        <strain evidence="1 2">HC1.1ba</strain>
    </source>
</reference>
<dbReference type="EMBL" id="MWML01000013">
    <property type="protein sequence ID" value="TCG09365.1"/>
    <property type="molecule type" value="Genomic_DNA"/>
</dbReference>
<gene>
    <name evidence="1" type="ORF">BZM27_06075</name>
</gene>
<name>A0A4R0XKG1_9BURK</name>
<proteinExistence type="predicted"/>
<evidence type="ECO:0008006" key="3">
    <source>
        <dbReference type="Google" id="ProtNLM"/>
    </source>
</evidence>
<dbReference type="AlphaFoldDB" id="A0A4R0XKG1"/>
<evidence type="ECO:0000313" key="1">
    <source>
        <dbReference type="EMBL" id="TCG09365.1"/>
    </source>
</evidence>